<dbReference type="eggNOG" id="ENOG502QTQS">
    <property type="taxonomic scope" value="Eukaryota"/>
</dbReference>
<dbReference type="InterPro" id="IPR012340">
    <property type="entry name" value="NA-bd_OB-fold"/>
</dbReference>
<accession>A0A1U7SFN3</accession>
<evidence type="ECO:0000259" key="5">
    <source>
        <dbReference type="PROSITE" id="PS50824"/>
    </source>
</evidence>
<evidence type="ECO:0000259" key="6">
    <source>
        <dbReference type="PROSITE" id="PS50834"/>
    </source>
</evidence>
<feature type="region of interest" description="Disordered" evidence="4">
    <location>
        <begin position="96"/>
        <end position="126"/>
    </location>
</feature>
<organism evidence="7 8">
    <name type="scientific">Alligator sinensis</name>
    <name type="common">Chinese alligator</name>
    <dbReference type="NCBI Taxonomy" id="38654"/>
    <lineage>
        <taxon>Eukaryota</taxon>
        <taxon>Metazoa</taxon>
        <taxon>Chordata</taxon>
        <taxon>Craniata</taxon>
        <taxon>Vertebrata</taxon>
        <taxon>Euteleostomi</taxon>
        <taxon>Archelosauria</taxon>
        <taxon>Archosauria</taxon>
        <taxon>Crocodylia</taxon>
        <taxon>Alligatoridae</taxon>
        <taxon>Alligatorinae</taxon>
        <taxon>Alligator</taxon>
    </lineage>
</organism>
<dbReference type="PANTHER" id="PTHR12200:SF25">
    <property type="entry name" value="PYRIN AND HIN DOMAIN-CONTAINING PROTEIN 1"/>
    <property type="match status" value="1"/>
</dbReference>
<dbReference type="InterPro" id="IPR004020">
    <property type="entry name" value="DAPIN"/>
</dbReference>
<dbReference type="PROSITE" id="PS50824">
    <property type="entry name" value="DAPIN"/>
    <property type="match status" value="1"/>
</dbReference>
<dbReference type="SUPFAM" id="SSF47986">
    <property type="entry name" value="DEATH domain"/>
    <property type="match status" value="1"/>
</dbReference>
<evidence type="ECO:0000313" key="8">
    <source>
        <dbReference type="RefSeq" id="XP_006029691.1"/>
    </source>
</evidence>
<evidence type="ECO:0000256" key="4">
    <source>
        <dbReference type="SAM" id="MobiDB-lite"/>
    </source>
</evidence>
<dbReference type="GO" id="GO:0035458">
    <property type="term" value="P:cellular response to interferon-beta"/>
    <property type="evidence" value="ECO:0007669"/>
    <property type="project" value="InterPro"/>
</dbReference>
<dbReference type="GO" id="GO:0002218">
    <property type="term" value="P:activation of innate immune response"/>
    <property type="evidence" value="ECO:0007669"/>
    <property type="project" value="InterPro"/>
</dbReference>
<dbReference type="PROSITE" id="PS50834">
    <property type="entry name" value="HIN_200"/>
    <property type="match status" value="1"/>
</dbReference>
<dbReference type="AlphaFoldDB" id="A0A1U7SFN3"/>
<gene>
    <name evidence="8" type="primary">LOC102385854</name>
</gene>
<dbReference type="STRING" id="38654.A0A1U7SFN3"/>
<dbReference type="Gene3D" id="1.10.533.10">
    <property type="entry name" value="Death Domain, Fas"/>
    <property type="match status" value="1"/>
</dbReference>
<protein>
    <submittedName>
        <fullName evidence="8">Gamma-interferon-inducible protein 16-like</fullName>
    </submittedName>
</protein>
<evidence type="ECO:0000256" key="2">
    <source>
        <dbReference type="ARBA" id="ARBA00008647"/>
    </source>
</evidence>
<dbReference type="RefSeq" id="XP_006029691.1">
    <property type="nucleotide sequence ID" value="XM_006029629.3"/>
</dbReference>
<dbReference type="Gene3D" id="2.40.50.140">
    <property type="entry name" value="Nucleic acid-binding proteins"/>
    <property type="match status" value="2"/>
</dbReference>
<dbReference type="InterPro" id="IPR004021">
    <property type="entry name" value="HIN200/IF120x"/>
</dbReference>
<evidence type="ECO:0000256" key="3">
    <source>
        <dbReference type="ARBA" id="ARBA00023242"/>
    </source>
</evidence>
<feature type="domain" description="HIN-200" evidence="6">
    <location>
        <begin position="122"/>
        <end position="320"/>
    </location>
</feature>
<feature type="compositionally biased region" description="Polar residues" evidence="4">
    <location>
        <begin position="113"/>
        <end position="125"/>
    </location>
</feature>
<dbReference type="InterPro" id="IPR011029">
    <property type="entry name" value="DEATH-like_dom_sf"/>
</dbReference>
<dbReference type="SUPFAM" id="SSF159141">
    <property type="entry name" value="HIN-2000 domain-like"/>
    <property type="match status" value="2"/>
</dbReference>
<dbReference type="KEGG" id="asn:102385854"/>
<evidence type="ECO:0000256" key="1">
    <source>
        <dbReference type="ARBA" id="ARBA00004123"/>
    </source>
</evidence>
<keyword evidence="7" id="KW-1185">Reference proteome</keyword>
<dbReference type="InterPro" id="IPR040205">
    <property type="entry name" value="HIN-200"/>
</dbReference>
<comment type="subcellular location">
    <subcellularLocation>
        <location evidence="1">Nucleus</location>
    </subcellularLocation>
</comment>
<dbReference type="PANTHER" id="PTHR12200">
    <property type="entry name" value="INTERFERON-INDUCIBLE PROTEIN AIM2 FAMILY MEMBER"/>
    <property type="match status" value="1"/>
</dbReference>
<sequence>MEAGDEHCFDILLCGLGDLEEYDFKKFKGKLSDAERSDKIPRCKLQNADVPTLASLMIQHFGRKLAVTTAKRILRDLHLKEALNIMIEKEKAKGLSKAKGKKPLEKKLKSHPAKNTGQNTGSCKNQRTKNETMIKEPFVAKVIKVTKPFKYSNSDGKRNQVFHAVVLNASAKTRIRIFDVEKHPLFKKNKTIEISNYYKKEGYLQVVKHSICEIKEVELVIPKKMHKDAVRRTRIEDIQEMPEKSYVDGTFTVKKKWPEKSYTRFTVTDDTGELEVMAFGEVGNVKAAEGDRLQLTCFKTNMFNSKLQLKSEMHSRIQVIKQRKK</sequence>
<comment type="similarity">
    <text evidence="2">Belongs to the HIN-200 family.</text>
</comment>
<dbReference type="SMART" id="SM01289">
    <property type="entry name" value="PYRIN"/>
    <property type="match status" value="1"/>
</dbReference>
<proteinExistence type="inferred from homology"/>
<dbReference type="Proteomes" id="UP000189705">
    <property type="component" value="Unplaced"/>
</dbReference>
<dbReference type="GO" id="GO:0003690">
    <property type="term" value="F:double-stranded DNA binding"/>
    <property type="evidence" value="ECO:0007669"/>
    <property type="project" value="TreeGrafter"/>
</dbReference>
<evidence type="ECO:0000313" key="7">
    <source>
        <dbReference type="Proteomes" id="UP000189705"/>
    </source>
</evidence>
<dbReference type="InParanoid" id="A0A1U7SFN3"/>
<name>A0A1U7SFN3_ALLSI</name>
<feature type="domain" description="Pyrin" evidence="5">
    <location>
        <begin position="1"/>
        <end position="93"/>
    </location>
</feature>
<dbReference type="Pfam" id="PF02758">
    <property type="entry name" value="PYRIN"/>
    <property type="match status" value="1"/>
</dbReference>
<dbReference type="GO" id="GO:0005829">
    <property type="term" value="C:cytosol"/>
    <property type="evidence" value="ECO:0007669"/>
    <property type="project" value="TreeGrafter"/>
</dbReference>
<dbReference type="GO" id="GO:0005654">
    <property type="term" value="C:nucleoplasm"/>
    <property type="evidence" value="ECO:0007669"/>
    <property type="project" value="TreeGrafter"/>
</dbReference>
<dbReference type="Pfam" id="PF02760">
    <property type="entry name" value="HIN"/>
    <property type="match status" value="1"/>
</dbReference>
<reference evidence="8" key="1">
    <citation type="submission" date="2025-08" db="UniProtKB">
        <authorList>
            <consortium name="RefSeq"/>
        </authorList>
    </citation>
    <scope>IDENTIFICATION</scope>
</reference>
<dbReference type="GeneID" id="102385854"/>
<keyword evidence="3" id="KW-0539">Nucleus</keyword>